<protein>
    <submittedName>
        <fullName evidence="1">Uncharacterized protein</fullName>
    </submittedName>
</protein>
<proteinExistence type="predicted"/>
<feature type="non-terminal residue" evidence="1">
    <location>
        <position position="60"/>
    </location>
</feature>
<dbReference type="AlphaFoldDB" id="A0ABD3X6M1"/>
<keyword evidence="2" id="KW-1185">Reference proteome</keyword>
<dbReference type="EMBL" id="JBJQND010000003">
    <property type="protein sequence ID" value="KAL3881899.1"/>
    <property type="molecule type" value="Genomic_DNA"/>
</dbReference>
<organism evidence="1 2">
    <name type="scientific">Sinanodonta woodiana</name>
    <name type="common">Chinese pond mussel</name>
    <name type="synonym">Anodonta woodiana</name>
    <dbReference type="NCBI Taxonomy" id="1069815"/>
    <lineage>
        <taxon>Eukaryota</taxon>
        <taxon>Metazoa</taxon>
        <taxon>Spiralia</taxon>
        <taxon>Lophotrochozoa</taxon>
        <taxon>Mollusca</taxon>
        <taxon>Bivalvia</taxon>
        <taxon>Autobranchia</taxon>
        <taxon>Heteroconchia</taxon>
        <taxon>Palaeoheterodonta</taxon>
        <taxon>Unionida</taxon>
        <taxon>Unionoidea</taxon>
        <taxon>Unionidae</taxon>
        <taxon>Unioninae</taxon>
        <taxon>Sinanodonta</taxon>
    </lineage>
</organism>
<dbReference type="SUPFAM" id="SSF49265">
    <property type="entry name" value="Fibronectin type III"/>
    <property type="match status" value="1"/>
</dbReference>
<feature type="non-terminal residue" evidence="1">
    <location>
        <position position="1"/>
    </location>
</feature>
<dbReference type="InterPro" id="IPR036116">
    <property type="entry name" value="FN3_sf"/>
</dbReference>
<sequence>AGPPEDLVTKKETSRFGVVAWNKPSSLNGILYGYSLRILNDSRCIREVLWKCIDCPGAFP</sequence>
<gene>
    <name evidence="1" type="ORF">ACJMK2_028286</name>
</gene>
<comment type="caution">
    <text evidence="1">The sequence shown here is derived from an EMBL/GenBank/DDBJ whole genome shotgun (WGS) entry which is preliminary data.</text>
</comment>
<dbReference type="Proteomes" id="UP001634394">
    <property type="component" value="Unassembled WGS sequence"/>
</dbReference>
<name>A0ABD3X6M1_SINWO</name>
<reference evidence="1 2" key="1">
    <citation type="submission" date="2024-11" db="EMBL/GenBank/DDBJ databases">
        <title>Chromosome-level genome assembly of the freshwater bivalve Anodonta woodiana.</title>
        <authorList>
            <person name="Chen X."/>
        </authorList>
    </citation>
    <scope>NUCLEOTIDE SEQUENCE [LARGE SCALE GENOMIC DNA]</scope>
    <source>
        <strain evidence="1">MN2024</strain>
        <tissue evidence="1">Gills</tissue>
    </source>
</reference>
<evidence type="ECO:0000313" key="1">
    <source>
        <dbReference type="EMBL" id="KAL3881899.1"/>
    </source>
</evidence>
<accession>A0ABD3X6M1</accession>
<evidence type="ECO:0000313" key="2">
    <source>
        <dbReference type="Proteomes" id="UP001634394"/>
    </source>
</evidence>